<organism evidence="1 2">
    <name type="scientific">Candidatus Electrothrix aarhusensis</name>
    <dbReference type="NCBI Taxonomy" id="1859131"/>
    <lineage>
        <taxon>Bacteria</taxon>
        <taxon>Pseudomonadati</taxon>
        <taxon>Thermodesulfobacteriota</taxon>
        <taxon>Desulfobulbia</taxon>
        <taxon>Desulfobulbales</taxon>
        <taxon>Desulfobulbaceae</taxon>
        <taxon>Candidatus Electrothrix</taxon>
    </lineage>
</organism>
<dbReference type="EMBL" id="MTKO01000006">
    <property type="protein sequence ID" value="RWX48143.1"/>
    <property type="molecule type" value="Genomic_DNA"/>
</dbReference>
<reference evidence="1 2" key="1">
    <citation type="submission" date="2017-01" db="EMBL/GenBank/DDBJ databases">
        <title>The cable genome- insights into the physiology and evolution of filamentous bacteria capable of sulfide oxidation via long distance electron transfer.</title>
        <authorList>
            <person name="Schreiber L."/>
            <person name="Bjerg J.T."/>
            <person name="Boggild A."/>
            <person name="Van De Vossenberg J."/>
            <person name="Meysman F."/>
            <person name="Nielsen L.P."/>
            <person name="Schramm A."/>
            <person name="Kjeldsen K.U."/>
        </authorList>
    </citation>
    <scope>NUCLEOTIDE SEQUENCE [LARGE SCALE GENOMIC DNA]</scope>
    <source>
        <strain evidence="1">MCF</strain>
    </source>
</reference>
<dbReference type="Proteomes" id="UP000287853">
    <property type="component" value="Unassembled WGS sequence"/>
</dbReference>
<dbReference type="AlphaFoldDB" id="A0A444J4X4"/>
<protein>
    <submittedName>
        <fullName evidence="1">Uncharacterized protein</fullName>
    </submittedName>
</protein>
<keyword evidence="2" id="KW-1185">Reference proteome</keyword>
<proteinExistence type="predicted"/>
<name>A0A444J4X4_9BACT</name>
<sequence length="146" mass="17123">MPINFSDIELAFAFVSMGQMHMHRAYICRKTGEVFYTSEMGDSDELPEDIYENEQYVEIPHKNDLDLGKALVIKFTSDHMPDNIEDVYSIFRKKGAYSKFKNLLEAKGFLEEWYSFEKKRQNEALREWCKEKKSKPRVNSNVSSSS</sequence>
<dbReference type="InterPro" id="IPR005361">
    <property type="entry name" value="UPF0158"/>
</dbReference>
<evidence type="ECO:0000313" key="2">
    <source>
        <dbReference type="Proteomes" id="UP000287853"/>
    </source>
</evidence>
<accession>A0A444J4X4</accession>
<gene>
    <name evidence="1" type="ORF">H206_05319</name>
</gene>
<evidence type="ECO:0000313" key="1">
    <source>
        <dbReference type="EMBL" id="RWX48143.1"/>
    </source>
</evidence>
<comment type="caution">
    <text evidence="1">The sequence shown here is derived from an EMBL/GenBank/DDBJ whole genome shotgun (WGS) entry which is preliminary data.</text>
</comment>
<dbReference type="Pfam" id="PF03682">
    <property type="entry name" value="UPF0158"/>
    <property type="match status" value="1"/>
</dbReference>